<keyword evidence="1" id="KW-1133">Transmembrane helix</keyword>
<keyword evidence="3" id="KW-1185">Reference proteome</keyword>
<proteinExistence type="predicted"/>
<evidence type="ECO:0000313" key="3">
    <source>
        <dbReference type="Proteomes" id="UP000273001"/>
    </source>
</evidence>
<organism evidence="2 3">
    <name type="scientific">Actinomyces lilanjuaniae</name>
    <dbReference type="NCBI Taxonomy" id="2321394"/>
    <lineage>
        <taxon>Bacteria</taxon>
        <taxon>Bacillati</taxon>
        <taxon>Actinomycetota</taxon>
        <taxon>Actinomycetes</taxon>
        <taxon>Actinomycetales</taxon>
        <taxon>Actinomycetaceae</taxon>
        <taxon>Actinomyces</taxon>
    </lineage>
</organism>
<gene>
    <name evidence="2" type="ORF">D5R93_11765</name>
</gene>
<protein>
    <submittedName>
        <fullName evidence="2">DUF4282 domain-containing protein</fullName>
    </submittedName>
</protein>
<dbReference type="EMBL" id="CP032514">
    <property type="protein sequence ID" value="AYD90504.1"/>
    <property type="molecule type" value="Genomic_DNA"/>
</dbReference>
<dbReference type="Proteomes" id="UP000273001">
    <property type="component" value="Chromosome"/>
</dbReference>
<evidence type="ECO:0000313" key="2">
    <source>
        <dbReference type="EMBL" id="AYD90504.1"/>
    </source>
</evidence>
<accession>A0ABN5PR52</accession>
<feature type="transmembrane region" description="Helical" evidence="1">
    <location>
        <begin position="12"/>
        <end position="36"/>
    </location>
</feature>
<feature type="transmembrane region" description="Helical" evidence="1">
    <location>
        <begin position="56"/>
        <end position="79"/>
    </location>
</feature>
<dbReference type="InterPro" id="IPR025557">
    <property type="entry name" value="DUF4282"/>
</dbReference>
<evidence type="ECO:0000256" key="1">
    <source>
        <dbReference type="SAM" id="Phobius"/>
    </source>
</evidence>
<dbReference type="RefSeq" id="WP_120205417.1">
    <property type="nucleotide sequence ID" value="NZ_CP032514.1"/>
</dbReference>
<name>A0ABN5PR52_9ACTO</name>
<sequence length="106" mass="11496">MSFTRYVTLTWARVVYILWIVMVVATWLICAVAIGSSGGGSHGGYHGYGSYAASHAAFNPGAFLLALVLGLIPAFLHILGARMVLEFIVAVIRTENNTRWLRGPQS</sequence>
<keyword evidence="1" id="KW-0472">Membrane</keyword>
<reference evidence="2 3" key="1">
    <citation type="submission" date="2018-09" db="EMBL/GenBank/DDBJ databases">
        <authorList>
            <person name="Li J."/>
        </authorList>
    </citation>
    <scope>NUCLEOTIDE SEQUENCE [LARGE SCALE GENOMIC DNA]</scope>
    <source>
        <strain evidence="2 3">2129</strain>
    </source>
</reference>
<dbReference type="Pfam" id="PF14110">
    <property type="entry name" value="DUF4282"/>
    <property type="match status" value="1"/>
</dbReference>
<keyword evidence="1" id="KW-0812">Transmembrane</keyword>